<feature type="compositionally biased region" description="Low complexity" evidence="1">
    <location>
        <begin position="571"/>
        <end position="589"/>
    </location>
</feature>
<feature type="region of interest" description="Disordered" evidence="1">
    <location>
        <begin position="254"/>
        <end position="311"/>
    </location>
</feature>
<feature type="region of interest" description="Disordered" evidence="1">
    <location>
        <begin position="113"/>
        <end position="174"/>
    </location>
</feature>
<dbReference type="VEuPathDB" id="AmoebaDB:NF0111580"/>
<evidence type="ECO:0000313" key="3">
    <source>
        <dbReference type="Proteomes" id="UP000444721"/>
    </source>
</evidence>
<feature type="region of interest" description="Disordered" evidence="1">
    <location>
        <begin position="327"/>
        <end position="346"/>
    </location>
</feature>
<gene>
    <name evidence="2" type="ORF">FDP41_002621</name>
</gene>
<dbReference type="EMBL" id="VFQX01000030">
    <property type="protein sequence ID" value="KAF0978106.1"/>
    <property type="molecule type" value="Genomic_DNA"/>
</dbReference>
<protein>
    <submittedName>
        <fullName evidence="2">Uncharacterized protein</fullName>
    </submittedName>
</protein>
<keyword evidence="3" id="KW-1185">Reference proteome</keyword>
<accession>A0A6A5BSF8</accession>
<feature type="compositionally biased region" description="Polar residues" evidence="1">
    <location>
        <begin position="331"/>
        <end position="346"/>
    </location>
</feature>
<evidence type="ECO:0000313" key="2">
    <source>
        <dbReference type="EMBL" id="KAF0978106.1"/>
    </source>
</evidence>
<name>A0A6A5BSF8_NAEFO</name>
<feature type="compositionally biased region" description="Acidic residues" evidence="1">
    <location>
        <begin position="840"/>
        <end position="857"/>
    </location>
</feature>
<feature type="compositionally biased region" description="Basic residues" evidence="1">
    <location>
        <begin position="910"/>
        <end position="923"/>
    </location>
</feature>
<proteinExistence type="predicted"/>
<comment type="caution">
    <text evidence="2">The sequence shown here is derived from an EMBL/GenBank/DDBJ whole genome shotgun (WGS) entry which is preliminary data.</text>
</comment>
<feature type="region of interest" description="Disordered" evidence="1">
    <location>
        <begin position="808"/>
        <end position="923"/>
    </location>
</feature>
<dbReference type="RefSeq" id="XP_044562819.1">
    <property type="nucleotide sequence ID" value="XM_044705836.1"/>
</dbReference>
<feature type="compositionally biased region" description="Low complexity" evidence="1">
    <location>
        <begin position="604"/>
        <end position="634"/>
    </location>
</feature>
<feature type="compositionally biased region" description="Polar residues" evidence="1">
    <location>
        <begin position="860"/>
        <end position="890"/>
    </location>
</feature>
<dbReference type="Proteomes" id="UP000444721">
    <property type="component" value="Unassembled WGS sequence"/>
</dbReference>
<sequence length="941" mass="106162">MGPTLFPPSSHRHQKKHKSSSSSKAFISNDKPTMIISSQTCQEHHSPSSKEPAAVLTNSKAMELLFGTKSPPHHGQHQKMHESTMISTIQQHHHDIQKRSSLLIDDANIATPRQPQQPQHFDTNHSMLQPISGGSQQALIASRHPPHSTITYSASSSSSNTTNMMPSPRTSNTTSGAVLLDAQVENNVLHTPVASTTSTYKYGNFRDFVPNDFYSSNLHHRHGTSTISSSSSSNNTHGHYQEDIVFSQKNIHTNNNTSSYIHSNSSPSSQRSNPFHQQEKHHQTPLSSNPPPYHFHTHASTHQGSGGSAAQLGWRVSGSMTCFGGGGVQRASPTNPSMMQSTPTASVRGMVTSSCDVGDDVNDERVRETLDSRGQDERRTLHHEDYSHAHHHRHDGSSQMESFKFYNLSNMEGHTFDGNLAHRSGSSSTHRHPPEYHYSSMNPHDYYHRNSMPRNSYIAASTLHHQGPTTTFRDDDEHVQPSVKKTKFMAPQERQEFMHHVPHDVKSDHHLLQQVHEHADTNDAAHHPPNYYEEYVSDSVKHSLDDTQSDQQQQQHIASSNEYPKSRVKPTSSATTTRRSSTTSISTTATREKSSSSNSKKKTSSSSAKITRKSSSSNSSNRSEDSSSSNTNTALDSSKSKTTHLTIEELDDSVNIPIRILAYNLGLTKDVSKSWRYRDIRRALFERMIEDHIDFVDTQEEHSLLRERLPHKLTYSNFCKRVMLLVFHYLVRDGKEPKFYRRPLVKRELIESLLREKDPHFYSIVNPSHARELHTLLNTNSDMTFKQAVAIVFKGILNMETLQSLNKVTNTNLSRRRTSSSSTATTSRTKRSYKKSSEYLSDDDHDMNDDHDPFEEDTNQRVNETTTCDVTNMTNSRLRRGASSSSQLSQTTHDTEDNDEEDDIGDKPSTRPRRQASKNLKRKLKAVVEILGDEQDEEEDE</sequence>
<dbReference type="GeneID" id="68109839"/>
<feature type="compositionally biased region" description="Polar residues" evidence="1">
    <location>
        <begin position="113"/>
        <end position="139"/>
    </location>
</feature>
<feature type="region of interest" description="Disordered" evidence="1">
    <location>
        <begin position="417"/>
        <end position="451"/>
    </location>
</feature>
<reference evidence="2 3" key="1">
    <citation type="journal article" date="2019" name="Sci. Rep.">
        <title>Nanopore sequencing improves the draft genome of the human pathogenic amoeba Naegleria fowleri.</title>
        <authorList>
            <person name="Liechti N."/>
            <person name="Schurch N."/>
            <person name="Bruggmann R."/>
            <person name="Wittwer M."/>
        </authorList>
    </citation>
    <scope>NUCLEOTIDE SEQUENCE [LARGE SCALE GENOMIC DNA]</scope>
    <source>
        <strain evidence="2 3">ATCC 30894</strain>
    </source>
</reference>
<evidence type="ECO:0000256" key="1">
    <source>
        <dbReference type="SAM" id="MobiDB-lite"/>
    </source>
</evidence>
<feature type="compositionally biased region" description="Basic residues" evidence="1">
    <location>
        <begin position="10"/>
        <end position="19"/>
    </location>
</feature>
<dbReference type="AlphaFoldDB" id="A0A6A5BSF8"/>
<organism evidence="2 3">
    <name type="scientific">Naegleria fowleri</name>
    <name type="common">Brain eating amoeba</name>
    <dbReference type="NCBI Taxonomy" id="5763"/>
    <lineage>
        <taxon>Eukaryota</taxon>
        <taxon>Discoba</taxon>
        <taxon>Heterolobosea</taxon>
        <taxon>Tetramitia</taxon>
        <taxon>Eutetramitia</taxon>
        <taxon>Vahlkampfiidae</taxon>
        <taxon>Naegleria</taxon>
    </lineage>
</organism>
<feature type="region of interest" description="Disordered" evidence="1">
    <location>
        <begin position="1"/>
        <end position="29"/>
    </location>
</feature>
<dbReference type="VEuPathDB" id="AmoebaDB:NfTy_057810"/>
<feature type="compositionally biased region" description="Low complexity" evidence="1">
    <location>
        <begin position="254"/>
        <end position="274"/>
    </location>
</feature>
<dbReference type="OrthoDB" id="10600627at2759"/>
<feature type="region of interest" description="Disordered" evidence="1">
    <location>
        <begin position="539"/>
        <end position="642"/>
    </location>
</feature>
<feature type="compositionally biased region" description="Low complexity" evidence="1">
    <location>
        <begin position="155"/>
        <end position="168"/>
    </location>
</feature>
<dbReference type="VEuPathDB" id="AmoebaDB:FDP41_002621"/>